<feature type="transmembrane region" description="Helical" evidence="1">
    <location>
        <begin position="25"/>
        <end position="44"/>
    </location>
</feature>
<proteinExistence type="predicted"/>
<keyword evidence="1" id="KW-0812">Transmembrane</keyword>
<protein>
    <recommendedName>
        <fullName evidence="3">Metal-dependent hydrolase</fullName>
    </recommendedName>
</protein>
<feature type="transmembrane region" description="Helical" evidence="1">
    <location>
        <begin position="65"/>
        <end position="92"/>
    </location>
</feature>
<keyword evidence="1" id="KW-0472">Membrane</keyword>
<feature type="transmembrane region" description="Helical" evidence="1">
    <location>
        <begin position="152"/>
        <end position="182"/>
    </location>
</feature>
<evidence type="ECO:0000256" key="1">
    <source>
        <dbReference type="SAM" id="Phobius"/>
    </source>
</evidence>
<gene>
    <name evidence="2" type="ORF">LCGC14_1190320</name>
</gene>
<sequence>MHINSHFAVGVIIASYLNFFLPFNIFEFLIIILFSFICDFDVLFSKFAIDNNHRMLITHSIIPSLIIIVLGLLINWVVLIISGFVYLIHIIIDSFDWGTNFFYFQKRQVGFKFLISKEEFENISDYLSKYKNPASFFDNKYYSNKISLITEVILFILMWFFILIFAIQFILITLIYFLGLYFHLARHFHLKKLEAE</sequence>
<keyword evidence="1" id="KW-1133">Transmembrane helix</keyword>
<dbReference type="EMBL" id="LAZR01006035">
    <property type="protein sequence ID" value="KKM95231.1"/>
    <property type="molecule type" value="Genomic_DNA"/>
</dbReference>
<dbReference type="AlphaFoldDB" id="A0A0F9M7B6"/>
<organism evidence="2">
    <name type="scientific">marine sediment metagenome</name>
    <dbReference type="NCBI Taxonomy" id="412755"/>
    <lineage>
        <taxon>unclassified sequences</taxon>
        <taxon>metagenomes</taxon>
        <taxon>ecological metagenomes</taxon>
    </lineage>
</organism>
<evidence type="ECO:0008006" key="3">
    <source>
        <dbReference type="Google" id="ProtNLM"/>
    </source>
</evidence>
<name>A0A0F9M7B6_9ZZZZ</name>
<accession>A0A0F9M7B6</accession>
<evidence type="ECO:0000313" key="2">
    <source>
        <dbReference type="EMBL" id="KKM95231.1"/>
    </source>
</evidence>
<comment type="caution">
    <text evidence="2">The sequence shown here is derived from an EMBL/GenBank/DDBJ whole genome shotgun (WGS) entry which is preliminary data.</text>
</comment>
<reference evidence="2" key="1">
    <citation type="journal article" date="2015" name="Nature">
        <title>Complex archaea that bridge the gap between prokaryotes and eukaryotes.</title>
        <authorList>
            <person name="Spang A."/>
            <person name="Saw J.H."/>
            <person name="Jorgensen S.L."/>
            <person name="Zaremba-Niedzwiedzka K."/>
            <person name="Martijn J."/>
            <person name="Lind A.E."/>
            <person name="van Eijk R."/>
            <person name="Schleper C."/>
            <person name="Guy L."/>
            <person name="Ettema T.J."/>
        </authorList>
    </citation>
    <scope>NUCLEOTIDE SEQUENCE</scope>
</reference>